<sequence length="342" mass="39116">MDKPWHASMQGIPWNEEKMKAAVKDLRNRATVSFVVGADLTEDLLELDKRVFATRPDLILYIWNKDEKARYTDEFLETLAALKHVAALRLDLRQPQDLTRLGRMKQMQFLNVSSPKKAQSLDFIRSYPQLNFLELHGKFDGLTPIAECASLNTLLLNCAIDRLDFVAELPQIKYLLIDSCELNGPLDVLAESNLSMLVLSAVRNLIDIQAVGQLRNLSFLQLSLPKVERLCDFSKMDNLRQLELNYMKSLRDIANLWTAKQLEVLELKEINTAIKAEAFAPLRDMESLRQVDFRFIDFNKGRIAAISELMEQAGKGHLLYDNIPEDQHIRSLALEHLAPILT</sequence>
<evidence type="ECO:0000313" key="1">
    <source>
        <dbReference type="EMBL" id="RED60505.1"/>
    </source>
</evidence>
<dbReference type="SUPFAM" id="SSF52058">
    <property type="entry name" value="L domain-like"/>
    <property type="match status" value="1"/>
</dbReference>
<dbReference type="Proteomes" id="UP000256977">
    <property type="component" value="Unassembled WGS sequence"/>
</dbReference>
<reference evidence="1 2" key="1">
    <citation type="submission" date="2018-07" db="EMBL/GenBank/DDBJ databases">
        <title>Genomic Encyclopedia of Type Strains, Phase III (KMG-III): the genomes of soil and plant-associated and newly described type strains.</title>
        <authorList>
            <person name="Whitman W."/>
        </authorList>
    </citation>
    <scope>NUCLEOTIDE SEQUENCE [LARGE SCALE GENOMIC DNA]</scope>
    <source>
        <strain evidence="1 2">CECT 7287</strain>
    </source>
</reference>
<dbReference type="OrthoDB" id="2644439at2"/>
<evidence type="ECO:0008006" key="3">
    <source>
        <dbReference type="Google" id="ProtNLM"/>
    </source>
</evidence>
<organism evidence="1 2">
    <name type="scientific">Cohnella phaseoli</name>
    <dbReference type="NCBI Taxonomy" id="456490"/>
    <lineage>
        <taxon>Bacteria</taxon>
        <taxon>Bacillati</taxon>
        <taxon>Bacillota</taxon>
        <taxon>Bacilli</taxon>
        <taxon>Bacillales</taxon>
        <taxon>Paenibacillaceae</taxon>
        <taxon>Cohnella</taxon>
    </lineage>
</organism>
<comment type="caution">
    <text evidence="1">The sequence shown here is derived from an EMBL/GenBank/DDBJ whole genome shotgun (WGS) entry which is preliminary data.</text>
</comment>
<dbReference type="RefSeq" id="WP_116064157.1">
    <property type="nucleotide sequence ID" value="NZ_QRDZ01000030.1"/>
</dbReference>
<protein>
    <recommendedName>
        <fullName evidence="3">Internalin A</fullName>
    </recommendedName>
</protein>
<keyword evidence="2" id="KW-1185">Reference proteome</keyword>
<accession>A0A3D9IFQ0</accession>
<dbReference type="EMBL" id="QRDZ01000030">
    <property type="protein sequence ID" value="RED60505.1"/>
    <property type="molecule type" value="Genomic_DNA"/>
</dbReference>
<evidence type="ECO:0000313" key="2">
    <source>
        <dbReference type="Proteomes" id="UP000256977"/>
    </source>
</evidence>
<name>A0A3D9IFQ0_9BACL</name>
<dbReference type="AlphaFoldDB" id="A0A3D9IFQ0"/>
<proteinExistence type="predicted"/>
<dbReference type="InterPro" id="IPR032675">
    <property type="entry name" value="LRR_dom_sf"/>
</dbReference>
<dbReference type="Gene3D" id="3.80.10.10">
    <property type="entry name" value="Ribonuclease Inhibitor"/>
    <property type="match status" value="1"/>
</dbReference>
<gene>
    <name evidence="1" type="ORF">DFP98_13027</name>
</gene>